<evidence type="ECO:0000256" key="1">
    <source>
        <dbReference type="SAM" id="MobiDB-lite"/>
    </source>
</evidence>
<sequence>MQSLARDGYTEEEVKKVLHGAYGSRVVKFRYDLLNRDETKKGELERVVGASVSMSALSTIKRTAKFTLEEEKVNTLEYYKWSGFGDKKWNDLGANLGFSRWNEAYTTSSGLVDKIDWLNDRIQPFVMFQMPDGGWIEFSMGIFILSTPTRKDSNGYVTREVEAYDGLVVLQQDKFTDRWTVKAGTTYEAAVANILKSAGITKYNLQFTGNTKLPLDKEFAMGTSKLDAIGELLDAKNNTPLWVDAYGYYNTSPYQAPNSKGYSYTYETNDLSVIYDGISEEFDIFDTPNSWVVTLSNPESTPLTSRTENNNVDSPTSIPNRGRRIVDYREVQDISSQADLDAYTQRIAFEASQVYGKVKFSTPIMPFHEYADVIRFVYNPLEVDNVFSETGWSIDMSAGGTMTHEVRRVVEI</sequence>
<gene>
    <name evidence="2" type="primary">29</name>
    <name evidence="2" type="ORF">019DV002_29</name>
</gene>
<dbReference type="Proteomes" id="UP000325508">
    <property type="component" value="Segment"/>
</dbReference>
<proteinExistence type="predicted"/>
<protein>
    <submittedName>
        <fullName evidence="2">Minor tail protein</fullName>
    </submittedName>
</protein>
<feature type="region of interest" description="Disordered" evidence="1">
    <location>
        <begin position="300"/>
        <end position="320"/>
    </location>
</feature>
<evidence type="ECO:0000313" key="2">
    <source>
        <dbReference type="EMBL" id="QFG05173.1"/>
    </source>
</evidence>
<keyword evidence="3" id="KW-1185">Reference proteome</keyword>
<name>A0A5J6T4K8_9CAUD</name>
<dbReference type="EMBL" id="MN176220">
    <property type="protein sequence ID" value="QFG05173.1"/>
    <property type="molecule type" value="Genomic_DNA"/>
</dbReference>
<feature type="compositionally biased region" description="Polar residues" evidence="1">
    <location>
        <begin position="300"/>
        <end position="319"/>
    </location>
</feature>
<accession>A0A5J6T4K8</accession>
<evidence type="ECO:0000313" key="3">
    <source>
        <dbReference type="Proteomes" id="UP000325508"/>
    </source>
</evidence>
<reference evidence="2 3" key="1">
    <citation type="submission" date="2019-07" db="EMBL/GenBank/DDBJ databases">
        <authorList>
            <person name="Loney R.E."/>
            <person name="Krukonis G.P."/>
            <person name="Delesalle V.A."/>
        </authorList>
    </citation>
    <scope>NUCLEOTIDE SEQUENCE [LARGE SCALE GENOMIC DNA]</scope>
</reference>
<organism evidence="2 3">
    <name type="scientific">Bacillus phage 019DV002</name>
    <dbReference type="NCBI Taxonomy" id="2601653"/>
    <lineage>
        <taxon>Viruses</taxon>
        <taxon>Duplodnaviria</taxon>
        <taxon>Heunggongvirae</taxon>
        <taxon>Uroviricota</taxon>
        <taxon>Caudoviricetes</taxon>
        <taxon>Ehrlichviridae</taxon>
        <taxon>Gettysburgvirus</taxon>
        <taxon>Gettysburgvirus gv019DV002</taxon>
    </lineage>
</organism>